<dbReference type="InterPro" id="IPR039794">
    <property type="entry name" value="Gtb1-like"/>
</dbReference>
<gene>
    <name evidence="8" type="ORF">HDU87_003429</name>
</gene>
<dbReference type="PROSITE" id="PS51914">
    <property type="entry name" value="MRH"/>
    <property type="match status" value="1"/>
</dbReference>
<dbReference type="AlphaFoldDB" id="A0AAD5TJT9"/>
<dbReference type="InterPro" id="IPR036055">
    <property type="entry name" value="LDL_receptor-like_sf"/>
</dbReference>
<evidence type="ECO:0000256" key="4">
    <source>
        <dbReference type="ARBA" id="ARBA00023157"/>
    </source>
</evidence>
<evidence type="ECO:0000256" key="6">
    <source>
        <dbReference type="SAM" id="MobiDB-lite"/>
    </source>
</evidence>
<accession>A0AAD5TJT9</accession>
<keyword evidence="5" id="KW-0175">Coiled coil</keyword>
<proteinExistence type="predicted"/>
<dbReference type="SUPFAM" id="SSF50911">
    <property type="entry name" value="Mannose 6-phosphate receptor domain"/>
    <property type="match status" value="1"/>
</dbReference>
<evidence type="ECO:0000256" key="3">
    <source>
        <dbReference type="ARBA" id="ARBA00022824"/>
    </source>
</evidence>
<evidence type="ECO:0000256" key="5">
    <source>
        <dbReference type="SAM" id="Coils"/>
    </source>
</evidence>
<dbReference type="InterPro" id="IPR009011">
    <property type="entry name" value="Man6P_isomerase_rcpt-bd_dom_sf"/>
</dbReference>
<keyword evidence="3" id="KW-0256">Endoplasmic reticulum</keyword>
<keyword evidence="9" id="KW-1185">Reference proteome</keyword>
<dbReference type="PANTHER" id="PTHR12630:SF1">
    <property type="entry name" value="GLUCOSIDASE 2 SUBUNIT BETA"/>
    <property type="match status" value="1"/>
</dbReference>
<dbReference type="GO" id="GO:0006491">
    <property type="term" value="P:N-glycan processing"/>
    <property type="evidence" value="ECO:0007669"/>
    <property type="project" value="TreeGrafter"/>
</dbReference>
<evidence type="ECO:0000313" key="8">
    <source>
        <dbReference type="EMBL" id="KAJ3178606.1"/>
    </source>
</evidence>
<feature type="region of interest" description="Disordered" evidence="6">
    <location>
        <begin position="251"/>
        <end position="274"/>
    </location>
</feature>
<dbReference type="GO" id="GO:0017177">
    <property type="term" value="C:glucosidase II complex"/>
    <property type="evidence" value="ECO:0007669"/>
    <property type="project" value="TreeGrafter"/>
</dbReference>
<evidence type="ECO:0000256" key="2">
    <source>
        <dbReference type="ARBA" id="ARBA00022729"/>
    </source>
</evidence>
<dbReference type="EMBL" id="JADGJQ010000025">
    <property type="protein sequence ID" value="KAJ3178606.1"/>
    <property type="molecule type" value="Genomic_DNA"/>
</dbReference>
<evidence type="ECO:0000313" key="9">
    <source>
        <dbReference type="Proteomes" id="UP001212152"/>
    </source>
</evidence>
<name>A0AAD5TJT9_9FUNG</name>
<feature type="domain" description="MRH" evidence="7">
    <location>
        <begin position="583"/>
        <end position="690"/>
    </location>
</feature>
<dbReference type="Pfam" id="PF13015">
    <property type="entry name" value="PRKCSH_1"/>
    <property type="match status" value="1"/>
</dbReference>
<keyword evidence="4" id="KW-1015">Disulfide bond</keyword>
<evidence type="ECO:0000256" key="1">
    <source>
        <dbReference type="ARBA" id="ARBA00022387"/>
    </source>
</evidence>
<feature type="compositionally biased region" description="Basic and acidic residues" evidence="6">
    <location>
        <begin position="463"/>
        <end position="473"/>
    </location>
</feature>
<protein>
    <recommendedName>
        <fullName evidence="1">Glucosidase 2 subunit beta</fullName>
    </recommendedName>
</protein>
<organism evidence="8 9">
    <name type="scientific">Geranomyces variabilis</name>
    <dbReference type="NCBI Taxonomy" id="109894"/>
    <lineage>
        <taxon>Eukaryota</taxon>
        <taxon>Fungi</taxon>
        <taxon>Fungi incertae sedis</taxon>
        <taxon>Chytridiomycota</taxon>
        <taxon>Chytridiomycota incertae sedis</taxon>
        <taxon>Chytridiomycetes</taxon>
        <taxon>Spizellomycetales</taxon>
        <taxon>Powellomycetaceae</taxon>
        <taxon>Geranomyces</taxon>
    </lineage>
</organism>
<sequence length="706" mass="77236">MLPETIVAEGLVGNPQCASINTHDLRHPRELYICSGYTAATALFSALSSQPPVLPPTAGTRPALCVAFIQVVRTPTDPIPPRKEHTAYTASSGTDLFRCLDGSKHIPFAAVNDDYCDCPDGSDEPGTPACEHGFFHCLNDDHIGADIPTSRVNDGICDPQCCDGSDEYLGYVKCHNNCTEIGATYRKELLAKRRVVAEGEKIAREYAEFGAKAAADRTAEISILTNKIEKLDKKVKDLQDKKAAAEEFAKLHGNESATDDQSNPQPSAKSSKRQDKCCATKSKCVTMLDEQIGGTLMVQDRLEYLQEGAHHIDNIEPATREKDPAAADAYDAYQNYKLTWAPEDEEVADMADTTAVDEDGAAAPSRDCCTRVQECKKKVEEEQDKFLHLSDKLEALLNAVSPLGKAKPKTRRQDDWVRRAYEQYVDYKLQFRGEKIPPMQDLAELEKEGKEKEMPASTSAEQQTEKPAADKPSPDGSCAVAADVLASAFTDPKQVVKCAPAIVSKYAVSLYDTVSTQLKATLGRVGSSRSAVPPPGGADVTKVAARLIESEALRTEATTKLAELRRLAEIDFGPAGVWEKLYRTCVTTETAEYTYEICILDRAVQKPKNGGAQTGLGTFKRWGVRDSTKATAENAHHAMMYEDGDRCWNGPARSVEVTVECGLETKLLSVVEMSKCEYNARLTSPAVCDLSKLDVLPPAWHEHDEL</sequence>
<dbReference type="InterPro" id="IPR044865">
    <property type="entry name" value="MRH_dom"/>
</dbReference>
<dbReference type="SUPFAM" id="SSF57424">
    <property type="entry name" value="LDL receptor-like module"/>
    <property type="match status" value="1"/>
</dbReference>
<evidence type="ECO:0000259" key="7">
    <source>
        <dbReference type="PROSITE" id="PS51914"/>
    </source>
</evidence>
<reference evidence="8" key="1">
    <citation type="submission" date="2020-05" db="EMBL/GenBank/DDBJ databases">
        <title>Phylogenomic resolution of chytrid fungi.</title>
        <authorList>
            <person name="Stajich J.E."/>
            <person name="Amses K."/>
            <person name="Simmons R."/>
            <person name="Seto K."/>
            <person name="Myers J."/>
            <person name="Bonds A."/>
            <person name="Quandt C.A."/>
            <person name="Barry K."/>
            <person name="Liu P."/>
            <person name="Grigoriev I."/>
            <person name="Longcore J.E."/>
            <person name="James T.Y."/>
        </authorList>
    </citation>
    <scope>NUCLEOTIDE SEQUENCE</scope>
    <source>
        <strain evidence="8">JEL0379</strain>
    </source>
</reference>
<dbReference type="PANTHER" id="PTHR12630">
    <property type="entry name" value="N-LINKED OLIGOSACCHARIDE PROCESSING"/>
    <property type="match status" value="1"/>
</dbReference>
<dbReference type="InterPro" id="IPR036607">
    <property type="entry name" value="PRKCSH"/>
</dbReference>
<dbReference type="Gene3D" id="2.70.130.10">
    <property type="entry name" value="Mannose-6-phosphate receptor binding domain"/>
    <property type="match status" value="1"/>
</dbReference>
<dbReference type="Proteomes" id="UP001212152">
    <property type="component" value="Unassembled WGS sequence"/>
</dbReference>
<keyword evidence="2" id="KW-0732">Signal</keyword>
<feature type="coiled-coil region" evidence="5">
    <location>
        <begin position="221"/>
        <end position="248"/>
    </location>
</feature>
<dbReference type="InterPro" id="IPR028146">
    <property type="entry name" value="PRKCSH_N"/>
</dbReference>
<feature type="region of interest" description="Disordered" evidence="6">
    <location>
        <begin position="447"/>
        <end position="476"/>
    </location>
</feature>
<feature type="compositionally biased region" description="Polar residues" evidence="6">
    <location>
        <begin position="255"/>
        <end position="269"/>
    </location>
</feature>
<dbReference type="Pfam" id="PF12999">
    <property type="entry name" value="PRKCSH-like"/>
    <property type="match status" value="1"/>
</dbReference>
<comment type="caution">
    <text evidence="8">The sequence shown here is derived from an EMBL/GenBank/DDBJ whole genome shotgun (WGS) entry which is preliminary data.</text>
</comment>